<evidence type="ECO:0000256" key="3">
    <source>
        <dbReference type="ARBA" id="ARBA00022842"/>
    </source>
</evidence>
<dbReference type="OrthoDB" id="193379at2"/>
<dbReference type="Gene3D" id="3.30.980.20">
    <property type="entry name" value="Putative mannosyl-3-phosphoglycerate phosphatase, domain 2"/>
    <property type="match status" value="1"/>
</dbReference>
<dbReference type="SFLD" id="SFLDS00003">
    <property type="entry name" value="Haloacid_Dehalogenase"/>
    <property type="match status" value="1"/>
</dbReference>
<dbReference type="RefSeq" id="WP_089960613.1">
    <property type="nucleotide sequence ID" value="NZ_FNAV01000009.1"/>
</dbReference>
<keyword evidence="3" id="KW-0460">Magnesium</keyword>
<keyword evidence="5" id="KW-1185">Reference proteome</keyword>
<gene>
    <name evidence="4" type="ORF">SAMN04488105_109134</name>
</gene>
<dbReference type="InterPro" id="IPR023214">
    <property type="entry name" value="HAD_sf"/>
</dbReference>
<name>A0A1G7GQ98_9RHOB</name>
<dbReference type="Gene3D" id="3.40.50.1000">
    <property type="entry name" value="HAD superfamily/HAD-like"/>
    <property type="match status" value="1"/>
</dbReference>
<reference evidence="5" key="1">
    <citation type="submission" date="2016-10" db="EMBL/GenBank/DDBJ databases">
        <authorList>
            <person name="Varghese N."/>
            <person name="Submissions S."/>
        </authorList>
    </citation>
    <scope>NUCLEOTIDE SEQUENCE [LARGE SCALE GENOMIC DNA]</scope>
    <source>
        <strain evidence="5">DSM 10146</strain>
    </source>
</reference>
<dbReference type="SUPFAM" id="SSF56784">
    <property type="entry name" value="HAD-like"/>
    <property type="match status" value="1"/>
</dbReference>
<evidence type="ECO:0000256" key="1">
    <source>
        <dbReference type="ARBA" id="ARBA00022723"/>
    </source>
</evidence>
<dbReference type="Pfam" id="PF08282">
    <property type="entry name" value="Hydrolase_3"/>
    <property type="match status" value="2"/>
</dbReference>
<keyword evidence="2" id="KW-0378">Hydrolase</keyword>
<dbReference type="SFLD" id="SFLDG01140">
    <property type="entry name" value="C2.B:_Phosphomannomutase_and_P"/>
    <property type="match status" value="1"/>
</dbReference>
<evidence type="ECO:0000256" key="2">
    <source>
        <dbReference type="ARBA" id="ARBA00022801"/>
    </source>
</evidence>
<protein>
    <submittedName>
        <fullName evidence="4">Mannosyl-3-phosphoglycerate phosphatase</fullName>
    </submittedName>
</protein>
<dbReference type="NCBIfam" id="TIGR01486">
    <property type="entry name" value="HAD-SF-IIB-MPGP"/>
    <property type="match status" value="1"/>
</dbReference>
<dbReference type="GO" id="GO:0050531">
    <property type="term" value="F:mannosyl-3-phosphoglycerate phosphatase activity"/>
    <property type="evidence" value="ECO:0007669"/>
    <property type="project" value="InterPro"/>
</dbReference>
<dbReference type="GO" id="GO:0000287">
    <property type="term" value="F:magnesium ion binding"/>
    <property type="evidence" value="ECO:0007669"/>
    <property type="project" value="TreeGrafter"/>
</dbReference>
<dbReference type="EMBL" id="FNAV01000009">
    <property type="protein sequence ID" value="SDE90159.1"/>
    <property type="molecule type" value="Genomic_DNA"/>
</dbReference>
<proteinExistence type="predicted"/>
<dbReference type="AlphaFoldDB" id="A0A1G7GQ98"/>
<dbReference type="InterPro" id="IPR036412">
    <property type="entry name" value="HAD-like_sf"/>
</dbReference>
<dbReference type="GO" id="GO:0005829">
    <property type="term" value="C:cytosol"/>
    <property type="evidence" value="ECO:0007669"/>
    <property type="project" value="TreeGrafter"/>
</dbReference>
<dbReference type="PANTHER" id="PTHR10000:SF8">
    <property type="entry name" value="HAD SUPERFAMILY HYDROLASE-LIKE, TYPE 3"/>
    <property type="match status" value="1"/>
</dbReference>
<dbReference type="GO" id="GO:0051479">
    <property type="term" value="P:mannosylglycerate biosynthetic process"/>
    <property type="evidence" value="ECO:0007669"/>
    <property type="project" value="InterPro"/>
</dbReference>
<sequence>MRLIVFTDLDGTLLDHASYSHAAAAPALAALAEREIPLILASSKTEAEITQLHTELGLGDWPIIVENGARSLRPGAPDADRSDYARLRAALGTLPEDLMVHYRGFGDMSHAEVAELTGLPLAAAGLARQRSFTEPGLWSGDAAGLEAFLAALGREGITARSGGRFLTLSFGGTKAQQMAGIMADLDRDTAIALGDAPNDVEMIETADYGVVIRNDHGKGIPPLAGEITGRILRSEAPGPQGWNASVLALLARLDRNGRAD</sequence>
<evidence type="ECO:0000313" key="5">
    <source>
        <dbReference type="Proteomes" id="UP000198994"/>
    </source>
</evidence>
<keyword evidence="1" id="KW-0479">Metal-binding</keyword>
<dbReference type="Proteomes" id="UP000198994">
    <property type="component" value="Unassembled WGS sequence"/>
</dbReference>
<evidence type="ECO:0000313" key="4">
    <source>
        <dbReference type="EMBL" id="SDE90159.1"/>
    </source>
</evidence>
<organism evidence="4 5">
    <name type="scientific">Salipiger thiooxidans</name>
    <dbReference type="NCBI Taxonomy" id="282683"/>
    <lineage>
        <taxon>Bacteria</taxon>
        <taxon>Pseudomonadati</taxon>
        <taxon>Pseudomonadota</taxon>
        <taxon>Alphaproteobacteria</taxon>
        <taxon>Rhodobacterales</taxon>
        <taxon>Roseobacteraceae</taxon>
        <taxon>Salipiger</taxon>
    </lineage>
</organism>
<accession>A0A1G7GQ98</accession>
<dbReference type="InterPro" id="IPR006381">
    <property type="entry name" value="HAD-SF-IIB-MPGP"/>
</dbReference>
<dbReference type="STRING" id="282683.SAMN04488105_109134"/>
<dbReference type="SFLD" id="SFLDG01142">
    <property type="entry name" value="C2.B.2:_Mannosyl-3-phosphoglyc"/>
    <property type="match status" value="1"/>
</dbReference>
<dbReference type="PANTHER" id="PTHR10000">
    <property type="entry name" value="PHOSPHOSERINE PHOSPHATASE"/>
    <property type="match status" value="1"/>
</dbReference>